<reference evidence="1 2" key="1">
    <citation type="journal article" date="2011" name="Biochem. Biophys. Res. Commun.">
        <title>Increased number of Arginine-based salt bridges contributes to the thermotolerance of thermotolerant acetic acid bacteria, Acetobacter tropicalis SKU1100.</title>
        <authorList>
            <person name="Matsutani M."/>
            <person name="Hirakawa H."/>
            <person name="Nishikura M."/>
            <person name="Soemphol W."/>
            <person name="Ali I.A.I."/>
            <person name="Yakushi T."/>
            <person name="Matsushita K."/>
        </authorList>
    </citation>
    <scope>NUCLEOTIDE SEQUENCE [LARGE SCALE GENOMIC DNA]</scope>
    <source>
        <strain evidence="1 2">NBRC 101654</strain>
    </source>
</reference>
<evidence type="ECO:0000313" key="2">
    <source>
        <dbReference type="Proteomes" id="UP000004319"/>
    </source>
</evidence>
<gene>
    <name evidence="1" type="ORF">ATPR_0292</name>
</gene>
<dbReference type="Proteomes" id="UP000004319">
    <property type="component" value="Unassembled WGS sequence"/>
</dbReference>
<evidence type="ECO:0000313" key="1">
    <source>
        <dbReference type="EMBL" id="GAA07288.1"/>
    </source>
</evidence>
<organism evidence="1 2">
    <name type="scientific">Acetobacter tropicalis NBRC 101654</name>
    <dbReference type="NCBI Taxonomy" id="749388"/>
    <lineage>
        <taxon>Bacteria</taxon>
        <taxon>Pseudomonadati</taxon>
        <taxon>Pseudomonadota</taxon>
        <taxon>Alphaproteobacteria</taxon>
        <taxon>Acetobacterales</taxon>
        <taxon>Acetobacteraceae</taxon>
        <taxon>Acetobacter</taxon>
    </lineage>
</organism>
<comment type="caution">
    <text evidence="1">The sequence shown here is derived from an EMBL/GenBank/DDBJ whole genome shotgun (WGS) entry which is preliminary data.</text>
</comment>
<sequence>MVAEIVEHDDVASFELEDQRLFDMGMDWLVDGTVEPALCGNPVMMQSGKKGRCLPVTV</sequence>
<accession>F7VA93</accession>
<dbReference type="AlphaFoldDB" id="F7VA93"/>
<dbReference type="EMBL" id="BABS01000005">
    <property type="protein sequence ID" value="GAA07288.1"/>
    <property type="molecule type" value="Genomic_DNA"/>
</dbReference>
<name>F7VA93_9PROT</name>
<proteinExistence type="predicted"/>
<dbReference type="RefSeq" id="WP_006557302.1">
    <property type="nucleotide sequence ID" value="NZ_BABS01000005.1"/>
</dbReference>
<protein>
    <submittedName>
        <fullName evidence="1">Uncharacterized protein</fullName>
    </submittedName>
</protein>